<evidence type="ECO:0000256" key="3">
    <source>
        <dbReference type="ARBA" id="ARBA00022806"/>
    </source>
</evidence>
<dbReference type="GO" id="GO:0003677">
    <property type="term" value="F:DNA binding"/>
    <property type="evidence" value="ECO:0007669"/>
    <property type="project" value="UniProtKB-KW"/>
</dbReference>
<feature type="region of interest" description="Disordered" evidence="6">
    <location>
        <begin position="158"/>
        <end position="182"/>
    </location>
</feature>
<dbReference type="Pfam" id="PF00176">
    <property type="entry name" value="SNF2-rel_dom"/>
    <property type="match status" value="1"/>
</dbReference>
<dbReference type="GO" id="GO:0042393">
    <property type="term" value="F:histone binding"/>
    <property type="evidence" value="ECO:0007669"/>
    <property type="project" value="TreeGrafter"/>
</dbReference>
<keyword evidence="9" id="KW-1185">Reference proteome</keyword>
<dbReference type="PANTHER" id="PTHR45685:SF1">
    <property type="entry name" value="HELICASE SRCAP"/>
    <property type="match status" value="1"/>
</dbReference>
<evidence type="ECO:0000256" key="1">
    <source>
        <dbReference type="ARBA" id="ARBA00004123"/>
    </source>
</evidence>
<evidence type="ECO:0000259" key="7">
    <source>
        <dbReference type="Pfam" id="PF00176"/>
    </source>
</evidence>
<organism evidence="8 9">
    <name type="scientific">Anopheles maculatus</name>
    <dbReference type="NCBI Taxonomy" id="74869"/>
    <lineage>
        <taxon>Eukaryota</taxon>
        <taxon>Metazoa</taxon>
        <taxon>Ecdysozoa</taxon>
        <taxon>Arthropoda</taxon>
        <taxon>Hexapoda</taxon>
        <taxon>Insecta</taxon>
        <taxon>Pterygota</taxon>
        <taxon>Neoptera</taxon>
        <taxon>Endopterygota</taxon>
        <taxon>Diptera</taxon>
        <taxon>Nematocera</taxon>
        <taxon>Culicoidea</taxon>
        <taxon>Culicidae</taxon>
        <taxon>Anophelinae</taxon>
        <taxon>Anopheles</taxon>
        <taxon>Anopheles maculatus group</taxon>
    </lineage>
</organism>
<dbReference type="EnsemblMetazoa" id="AMAM023497-RA">
    <property type="protein sequence ID" value="AMAM023497-PA"/>
    <property type="gene ID" value="AMAM023497"/>
</dbReference>
<keyword evidence="2" id="KW-0547">Nucleotide-binding</keyword>
<reference evidence="8" key="2">
    <citation type="submission" date="2020-05" db="UniProtKB">
        <authorList>
            <consortium name="EnsemblMetazoa"/>
        </authorList>
    </citation>
    <scope>IDENTIFICATION</scope>
    <source>
        <strain evidence="8">maculatus3</strain>
    </source>
</reference>
<dbReference type="SUPFAM" id="SSF52540">
    <property type="entry name" value="P-loop containing nucleoside triphosphate hydrolases"/>
    <property type="match status" value="1"/>
</dbReference>
<dbReference type="InterPro" id="IPR050520">
    <property type="entry name" value="INO80/SWR1_helicase"/>
</dbReference>
<keyword evidence="5" id="KW-0238">DNA-binding</keyword>
<dbReference type="AlphaFoldDB" id="A0A182TBH6"/>
<protein>
    <recommendedName>
        <fullName evidence="7">SNF2 N-terminal domain-containing protein</fullName>
    </recommendedName>
</protein>
<evidence type="ECO:0000256" key="5">
    <source>
        <dbReference type="ARBA" id="ARBA00023125"/>
    </source>
</evidence>
<proteinExistence type="predicted"/>
<evidence type="ECO:0000256" key="6">
    <source>
        <dbReference type="SAM" id="MobiDB-lite"/>
    </source>
</evidence>
<dbReference type="Gene3D" id="3.40.50.300">
    <property type="entry name" value="P-loop containing nucleotide triphosphate hydrolases"/>
    <property type="match status" value="1"/>
</dbReference>
<accession>A0A182TBH6</accession>
<dbReference type="Proteomes" id="UP000075901">
    <property type="component" value="Unassembled WGS sequence"/>
</dbReference>
<keyword evidence="3" id="KW-0378">Hydrolase</keyword>
<keyword evidence="4" id="KW-0067">ATP-binding</keyword>
<dbReference type="GO" id="GO:0004386">
    <property type="term" value="F:helicase activity"/>
    <property type="evidence" value="ECO:0007669"/>
    <property type="project" value="UniProtKB-KW"/>
</dbReference>
<evidence type="ECO:0000256" key="2">
    <source>
        <dbReference type="ARBA" id="ARBA00022741"/>
    </source>
</evidence>
<dbReference type="FunFam" id="1.20.120.850:FF:000012">
    <property type="entry name" value="protein PHOTOPERIOD-INDEPENDENT EARLY FLOWERING 1 isoform X3"/>
    <property type="match status" value="1"/>
</dbReference>
<name>A0A182TBH6_9DIPT</name>
<sequence length="643" mass="71224">MPQKYEHVIMCRLSKRQRFLYDDFMSRAKTRETLASGNLLSVINVLMQLRKVCNHPNMFEERPTISPFRMEGISFKTASLVYNMFNYDPFTQIDLSSLNLVLIQLELLLPAYVAHRTQHLCMPKRLIEEIDSTPLPPPRCPTGKLRLHVRIPDVRVQESVGSGNRRRAGVSASTGVRVGTSPAMKTEGTKFVPLVVNHETSLDKKSSLIGGTGGMHSRVMEIRKRIAPSVMMMMGAGSSASALDATSSSGGLINSSRSMSPGLILRKRSDIGGSVLSVTGGVVGSPQQQQQNRLNTGQVVQIIPQVASGGIGTNASQSYIITGRLQPAMTTVGGSNQTTIFHRPSPSSSTGISVVPSATTAQRIATLQQKGQLNASSPTVATAAAAASVSNRMVQNVGQQTQISSTLAATIMKRLRHSSYGTKRGENDTSRPFETAEMDERQRTEFYLACIEESRKERRKEVLELLGRINAKRCDAAPIYGKDLRESLCALIEEEFKRRSDELIPFGVAGLYYTRRRAAMHNAAASWCLSEAIKTIDQRADELRAMISNFVLFVPAVCAPTPHLQVSHPHPSKLNAEQQWEATMAQQIQPAIQLLHPIISAMSTQVRENIFCVKISFLRSSDYFTWQCCFEKNFPWFNYWFHN</sequence>
<dbReference type="GO" id="GO:0006338">
    <property type="term" value="P:chromatin remodeling"/>
    <property type="evidence" value="ECO:0007669"/>
    <property type="project" value="TreeGrafter"/>
</dbReference>
<dbReference type="GO" id="GO:0000812">
    <property type="term" value="C:Swr1 complex"/>
    <property type="evidence" value="ECO:0007669"/>
    <property type="project" value="TreeGrafter"/>
</dbReference>
<comment type="subcellular location">
    <subcellularLocation>
        <location evidence="1">Nucleus</location>
    </subcellularLocation>
</comment>
<evidence type="ECO:0000313" key="8">
    <source>
        <dbReference type="EnsemblMetazoa" id="AMAM023497-PA"/>
    </source>
</evidence>
<dbReference type="InterPro" id="IPR000330">
    <property type="entry name" value="SNF2_N"/>
</dbReference>
<evidence type="ECO:0000313" key="9">
    <source>
        <dbReference type="Proteomes" id="UP000075901"/>
    </source>
</evidence>
<dbReference type="VEuPathDB" id="VectorBase:AMAM023497"/>
<evidence type="ECO:0000256" key="4">
    <source>
        <dbReference type="ARBA" id="ARBA00022840"/>
    </source>
</evidence>
<feature type="domain" description="SNF2 N-terminal" evidence="7">
    <location>
        <begin position="1"/>
        <end position="58"/>
    </location>
</feature>
<keyword evidence="3" id="KW-0347">Helicase</keyword>
<dbReference type="PANTHER" id="PTHR45685">
    <property type="entry name" value="HELICASE SRCAP-RELATED"/>
    <property type="match status" value="1"/>
</dbReference>
<dbReference type="GO" id="GO:0016887">
    <property type="term" value="F:ATP hydrolysis activity"/>
    <property type="evidence" value="ECO:0007669"/>
    <property type="project" value="TreeGrafter"/>
</dbReference>
<reference evidence="9" key="1">
    <citation type="submission" date="2013-09" db="EMBL/GenBank/DDBJ databases">
        <title>The Genome Sequence of Anopheles maculatus species B.</title>
        <authorList>
            <consortium name="The Broad Institute Genomics Platform"/>
            <person name="Neafsey D.E."/>
            <person name="Besansky N."/>
            <person name="Howell P."/>
            <person name="Walton C."/>
            <person name="Young S.K."/>
            <person name="Zeng Q."/>
            <person name="Gargeya S."/>
            <person name="Fitzgerald M."/>
            <person name="Haas B."/>
            <person name="Abouelleil A."/>
            <person name="Allen A.W."/>
            <person name="Alvarado L."/>
            <person name="Arachchi H.M."/>
            <person name="Berlin A.M."/>
            <person name="Chapman S.B."/>
            <person name="Gainer-Dewar J."/>
            <person name="Goldberg J."/>
            <person name="Griggs A."/>
            <person name="Gujja S."/>
            <person name="Hansen M."/>
            <person name="Howarth C."/>
            <person name="Imamovic A."/>
            <person name="Ireland A."/>
            <person name="Larimer J."/>
            <person name="McCowan C."/>
            <person name="Murphy C."/>
            <person name="Pearson M."/>
            <person name="Poon T.W."/>
            <person name="Priest M."/>
            <person name="Roberts A."/>
            <person name="Saif S."/>
            <person name="Shea T."/>
            <person name="Sisk P."/>
            <person name="Sykes S."/>
            <person name="Wortman J."/>
            <person name="Nusbaum C."/>
            <person name="Birren B."/>
        </authorList>
    </citation>
    <scope>NUCLEOTIDE SEQUENCE [LARGE SCALE GENOMIC DNA]</scope>
    <source>
        <strain evidence="9">maculatus3</strain>
    </source>
</reference>
<dbReference type="GO" id="GO:0005524">
    <property type="term" value="F:ATP binding"/>
    <property type="evidence" value="ECO:0007669"/>
    <property type="project" value="UniProtKB-KW"/>
</dbReference>
<dbReference type="InterPro" id="IPR027417">
    <property type="entry name" value="P-loop_NTPase"/>
</dbReference>